<dbReference type="EMBL" id="MPUH01001650">
    <property type="protein sequence ID" value="OMJ66714.1"/>
    <property type="molecule type" value="Genomic_DNA"/>
</dbReference>
<keyword evidence="2" id="KW-1185">Reference proteome</keyword>
<sequence length="161" mass="18587">MIIHNQEYSTRHLRRIKKIIINQLQIHKKAEQVMSNTPPNSRYASCIKANYIKTSRLTSLPPILAPQQRLKSRYYPESITPAPKIPRIPKGSSKITDLGIVNGFSKYFSVRRRSKSQDTRKPLQVSEKTQVDPLDITKDTIVEDHEVCPLTILVKFKKHIN</sequence>
<comment type="caution">
    <text evidence="1">The sequence shown here is derived from an EMBL/GenBank/DDBJ whole genome shotgun (WGS) entry which is preliminary data.</text>
</comment>
<name>A0A1R2AQB7_9CILI</name>
<accession>A0A1R2AQB7</accession>
<gene>
    <name evidence="1" type="ORF">SteCoe_36345</name>
</gene>
<evidence type="ECO:0000313" key="1">
    <source>
        <dbReference type="EMBL" id="OMJ66714.1"/>
    </source>
</evidence>
<reference evidence="1 2" key="1">
    <citation type="submission" date="2016-11" db="EMBL/GenBank/DDBJ databases">
        <title>The macronuclear genome of Stentor coeruleus: a giant cell with tiny introns.</title>
        <authorList>
            <person name="Slabodnick M."/>
            <person name="Ruby J.G."/>
            <person name="Reiff S.B."/>
            <person name="Swart E.C."/>
            <person name="Gosai S."/>
            <person name="Prabakaran S."/>
            <person name="Witkowska E."/>
            <person name="Larue G.E."/>
            <person name="Fisher S."/>
            <person name="Freeman R.M."/>
            <person name="Gunawardena J."/>
            <person name="Chu W."/>
            <person name="Stover N.A."/>
            <person name="Gregory B.D."/>
            <person name="Nowacki M."/>
            <person name="Derisi J."/>
            <person name="Roy S.W."/>
            <person name="Marshall W.F."/>
            <person name="Sood P."/>
        </authorList>
    </citation>
    <scope>NUCLEOTIDE SEQUENCE [LARGE SCALE GENOMIC DNA]</scope>
    <source>
        <strain evidence="1">WM001</strain>
    </source>
</reference>
<dbReference type="AlphaFoldDB" id="A0A1R2AQB7"/>
<protein>
    <submittedName>
        <fullName evidence="1">Uncharacterized protein</fullName>
    </submittedName>
</protein>
<proteinExistence type="predicted"/>
<dbReference type="Proteomes" id="UP000187209">
    <property type="component" value="Unassembled WGS sequence"/>
</dbReference>
<organism evidence="1 2">
    <name type="scientific">Stentor coeruleus</name>
    <dbReference type="NCBI Taxonomy" id="5963"/>
    <lineage>
        <taxon>Eukaryota</taxon>
        <taxon>Sar</taxon>
        <taxon>Alveolata</taxon>
        <taxon>Ciliophora</taxon>
        <taxon>Postciliodesmatophora</taxon>
        <taxon>Heterotrichea</taxon>
        <taxon>Heterotrichida</taxon>
        <taxon>Stentoridae</taxon>
        <taxon>Stentor</taxon>
    </lineage>
</organism>
<evidence type="ECO:0000313" key="2">
    <source>
        <dbReference type="Proteomes" id="UP000187209"/>
    </source>
</evidence>